<evidence type="ECO:0000313" key="2">
    <source>
        <dbReference type="EMBL" id="GAG16144.1"/>
    </source>
</evidence>
<organism evidence="2">
    <name type="scientific">marine sediment metagenome</name>
    <dbReference type="NCBI Taxonomy" id="412755"/>
    <lineage>
        <taxon>unclassified sequences</taxon>
        <taxon>metagenomes</taxon>
        <taxon>ecological metagenomes</taxon>
    </lineage>
</organism>
<proteinExistence type="predicted"/>
<dbReference type="EMBL" id="BARS01033890">
    <property type="protein sequence ID" value="GAG16144.1"/>
    <property type="molecule type" value="Genomic_DNA"/>
</dbReference>
<dbReference type="InterPro" id="IPR003395">
    <property type="entry name" value="RecF/RecN/SMC_N"/>
</dbReference>
<feature type="domain" description="RecF/RecN/SMC N-terminal" evidence="1">
    <location>
        <begin position="1"/>
        <end position="56"/>
    </location>
</feature>
<dbReference type="AlphaFoldDB" id="X0VDB5"/>
<protein>
    <recommendedName>
        <fullName evidence="1">RecF/RecN/SMC N-terminal domain-containing protein</fullName>
    </recommendedName>
</protein>
<dbReference type="Gene3D" id="3.40.50.300">
    <property type="entry name" value="P-loop containing nucleotide triphosphate hydrolases"/>
    <property type="match status" value="1"/>
</dbReference>
<feature type="non-terminal residue" evidence="2">
    <location>
        <position position="1"/>
    </location>
</feature>
<sequence length="69" mass="7950">LDEVDAALDEINLARFLELMKKIKNQTQFILITHNIKSMEVADYIYGTTMAEPNITTLYSIKLETKEKS</sequence>
<gene>
    <name evidence="2" type="ORF">S01H1_52433</name>
</gene>
<comment type="caution">
    <text evidence="2">The sequence shown here is derived from an EMBL/GenBank/DDBJ whole genome shotgun (WGS) entry which is preliminary data.</text>
</comment>
<dbReference type="InterPro" id="IPR027417">
    <property type="entry name" value="P-loop_NTPase"/>
</dbReference>
<reference evidence="2" key="1">
    <citation type="journal article" date="2014" name="Front. Microbiol.">
        <title>High frequency of phylogenetically diverse reductive dehalogenase-homologous genes in deep subseafloor sedimentary metagenomes.</title>
        <authorList>
            <person name="Kawai M."/>
            <person name="Futagami T."/>
            <person name="Toyoda A."/>
            <person name="Takaki Y."/>
            <person name="Nishi S."/>
            <person name="Hori S."/>
            <person name="Arai W."/>
            <person name="Tsubouchi T."/>
            <person name="Morono Y."/>
            <person name="Uchiyama I."/>
            <person name="Ito T."/>
            <person name="Fujiyama A."/>
            <person name="Inagaki F."/>
            <person name="Takami H."/>
        </authorList>
    </citation>
    <scope>NUCLEOTIDE SEQUENCE</scope>
    <source>
        <strain evidence="2">Expedition CK06-06</strain>
    </source>
</reference>
<evidence type="ECO:0000259" key="1">
    <source>
        <dbReference type="Pfam" id="PF02463"/>
    </source>
</evidence>
<accession>X0VDB5</accession>
<dbReference type="SUPFAM" id="SSF52540">
    <property type="entry name" value="P-loop containing nucleoside triphosphate hydrolases"/>
    <property type="match status" value="1"/>
</dbReference>
<name>X0VDB5_9ZZZZ</name>
<dbReference type="Pfam" id="PF02463">
    <property type="entry name" value="SMC_N"/>
    <property type="match status" value="1"/>
</dbReference>